<protein>
    <recommendedName>
        <fullName evidence="3">DUF58 domain-containing protein</fullName>
    </recommendedName>
</protein>
<keyword evidence="2" id="KW-0472">Membrane</keyword>
<dbReference type="EMBL" id="UOGK01000010">
    <property type="protein sequence ID" value="VAX35808.1"/>
    <property type="molecule type" value="Genomic_DNA"/>
</dbReference>
<dbReference type="InterPro" id="IPR002881">
    <property type="entry name" value="DUF58"/>
</dbReference>
<feature type="transmembrane region" description="Helical" evidence="2">
    <location>
        <begin position="40"/>
        <end position="63"/>
    </location>
</feature>
<feature type="domain" description="DUF58" evidence="3">
    <location>
        <begin position="219"/>
        <end position="298"/>
    </location>
</feature>
<reference evidence="4" key="1">
    <citation type="submission" date="2018-06" db="EMBL/GenBank/DDBJ databases">
        <authorList>
            <person name="Zhirakovskaya E."/>
        </authorList>
    </citation>
    <scope>NUCLEOTIDE SEQUENCE</scope>
</reference>
<accession>A0A3B1DIH4</accession>
<name>A0A3B1DIH4_9ZZZZ</name>
<evidence type="ECO:0000259" key="3">
    <source>
        <dbReference type="Pfam" id="PF01882"/>
    </source>
</evidence>
<feature type="transmembrane region" description="Helical" evidence="2">
    <location>
        <begin position="12"/>
        <end position="34"/>
    </location>
</feature>
<feature type="region of interest" description="Disordered" evidence="1">
    <location>
        <begin position="371"/>
        <end position="390"/>
    </location>
</feature>
<keyword evidence="2" id="KW-1133">Transmembrane helix</keyword>
<evidence type="ECO:0000256" key="1">
    <source>
        <dbReference type="SAM" id="MobiDB-lite"/>
    </source>
</evidence>
<gene>
    <name evidence="4" type="ORF">MNBD_PLANCTO03-1629</name>
</gene>
<keyword evidence="2" id="KW-0812">Transmembrane</keyword>
<evidence type="ECO:0000313" key="4">
    <source>
        <dbReference type="EMBL" id="VAX35808.1"/>
    </source>
</evidence>
<organism evidence="4">
    <name type="scientific">hydrothermal vent metagenome</name>
    <dbReference type="NCBI Taxonomy" id="652676"/>
    <lineage>
        <taxon>unclassified sequences</taxon>
        <taxon>metagenomes</taxon>
        <taxon>ecological metagenomes</taxon>
    </lineage>
</organism>
<dbReference type="Pfam" id="PF01882">
    <property type="entry name" value="DUF58"/>
    <property type="match status" value="1"/>
</dbReference>
<dbReference type="PANTHER" id="PTHR34351:SF1">
    <property type="entry name" value="SLR1927 PROTEIN"/>
    <property type="match status" value="1"/>
</dbReference>
<dbReference type="AlphaFoldDB" id="A0A3B1DIH4"/>
<proteinExistence type="predicted"/>
<sequence>MKRREDLPVRRTYRFRIAGLIYLTVTGFLAIAAISSQNNLLFWCLGLAVAGIAVSGLISGAGLMGIRAEREAIPDASAGSPMIIRYRIRNTNWFAPAFGLTIAEREPPRRRRVMIPWQRCLTRPVAFVACVRPGQTVTAEALPLATARGEPEFTDFVIASTFPFGLASKSLRFVQSRTALVYPQPTPVRASVLETLRAGGERDGAVRSSGGSLGDFYGIREYVPGDPLRSVVWSASARVGELVVKQHARPAPKRLWVRLELPDPLPDETRESTISLAAGVLQLAAEQGYAVGLLAPELGLSARPAIGQRGLRNALGRLATIGGEAARDAPTAADLTPGRRDLVITVRPRYAEGERTTTRIVALDTPATWQNHTSHRVPRRAGAPLAGVSA</sequence>
<dbReference type="PANTHER" id="PTHR34351">
    <property type="entry name" value="SLR1927 PROTEIN-RELATED"/>
    <property type="match status" value="1"/>
</dbReference>
<evidence type="ECO:0000256" key="2">
    <source>
        <dbReference type="SAM" id="Phobius"/>
    </source>
</evidence>